<protein>
    <submittedName>
        <fullName evidence="2">Uncharacterized protein</fullName>
    </submittedName>
</protein>
<dbReference type="RefSeq" id="WP_063340624.1">
    <property type="nucleotide sequence ID" value="NZ_LUKJ01000002.1"/>
</dbReference>
<evidence type="ECO:0000313" key="2">
    <source>
        <dbReference type="EMBL" id="KZN20576.1"/>
    </source>
</evidence>
<dbReference type="EMBL" id="LUKJ01000002">
    <property type="protein sequence ID" value="KZN20576.1"/>
    <property type="molecule type" value="Genomic_DNA"/>
</dbReference>
<accession>A0A162B274</accession>
<feature type="transmembrane region" description="Helical" evidence="1">
    <location>
        <begin position="92"/>
        <end position="114"/>
    </location>
</feature>
<dbReference type="OrthoDB" id="9987495at2"/>
<dbReference type="AlphaFoldDB" id="A0A162B274"/>
<keyword evidence="1" id="KW-0812">Transmembrane</keyword>
<evidence type="ECO:0000313" key="3">
    <source>
        <dbReference type="Proteomes" id="UP000076489"/>
    </source>
</evidence>
<feature type="transmembrane region" description="Helical" evidence="1">
    <location>
        <begin position="67"/>
        <end position="86"/>
    </location>
</feature>
<keyword evidence="1" id="KW-0472">Membrane</keyword>
<evidence type="ECO:0000256" key="1">
    <source>
        <dbReference type="SAM" id="Phobius"/>
    </source>
</evidence>
<comment type="caution">
    <text evidence="2">The sequence shown here is derived from an EMBL/GenBank/DDBJ whole genome shotgun (WGS) entry which is preliminary data.</text>
</comment>
<feature type="transmembrane region" description="Helical" evidence="1">
    <location>
        <begin position="42"/>
        <end position="60"/>
    </location>
</feature>
<dbReference type="Proteomes" id="UP000076489">
    <property type="component" value="Unassembled WGS sequence"/>
</dbReference>
<name>A0A162B274_PSEFL</name>
<proteinExistence type="predicted"/>
<keyword evidence="1" id="KW-1133">Transmembrane helix</keyword>
<gene>
    <name evidence="2" type="ORF">A1D17_03290</name>
</gene>
<reference evidence="2 3" key="2">
    <citation type="journal article" date="2018" name="Nature">
        <title>Mutant phenotypes for thousands of bacterial genes of unknown function.</title>
        <authorList>
            <person name="Price M.N."/>
            <person name="Wetmore K.M."/>
            <person name="Waters R.J."/>
            <person name="Callaghan M."/>
            <person name="Ray J."/>
            <person name="Liu H."/>
            <person name="Kuehl J.V."/>
            <person name="Melnyk R.A."/>
            <person name="Lamson J.S."/>
            <person name="Suh Y."/>
            <person name="Carlson H.K."/>
            <person name="Esquivel Z."/>
            <person name="Sadeeshkumar H."/>
            <person name="Chakraborty R."/>
            <person name="Zane G.M."/>
            <person name="Rubin B.E."/>
            <person name="Wall J.D."/>
            <person name="Visel A."/>
            <person name="Bristow J."/>
            <person name="Blow M.J."/>
            <person name="Arkin A.P."/>
            <person name="Deutschbauer A.M."/>
        </authorList>
    </citation>
    <scope>NUCLEOTIDE SEQUENCE [LARGE SCALE GENOMIC DNA]</scope>
    <source>
        <strain evidence="2 3">FW300-N1B4</strain>
    </source>
</reference>
<sequence length="126" mass="13885">MMKGIFGILAIALVGVLAGGLIGIRDGAAVAFQPAWFTPVISWLYIGLNVAALIGLIVWSQGWGSRALSFLGLLLGWFFPVMTMVFVNPSVWMPHVVWAFMFLVPITTLLELFLRKRVRDEPAPIL</sequence>
<reference evidence="3" key="1">
    <citation type="submission" date="2016-03" db="EMBL/GenBank/DDBJ databases">
        <authorList>
            <person name="Ray J."/>
            <person name="Price M."/>
            <person name="Deutschbauer A."/>
        </authorList>
    </citation>
    <scope>NUCLEOTIDE SEQUENCE [LARGE SCALE GENOMIC DNA]</scope>
    <source>
        <strain evidence="3">FW300-N1B4</strain>
    </source>
</reference>
<organism evidence="2 3">
    <name type="scientific">Pseudomonas fluorescens</name>
    <dbReference type="NCBI Taxonomy" id="294"/>
    <lineage>
        <taxon>Bacteria</taxon>
        <taxon>Pseudomonadati</taxon>
        <taxon>Pseudomonadota</taxon>
        <taxon>Gammaproteobacteria</taxon>
        <taxon>Pseudomonadales</taxon>
        <taxon>Pseudomonadaceae</taxon>
        <taxon>Pseudomonas</taxon>
    </lineage>
</organism>